<name>A0AAV3R8G7_LITER</name>
<dbReference type="Gene3D" id="2.40.70.10">
    <property type="entry name" value="Acid Proteases"/>
    <property type="match status" value="2"/>
</dbReference>
<proteinExistence type="inferred from homology"/>
<dbReference type="InterPro" id="IPR033121">
    <property type="entry name" value="PEPTIDASE_A1"/>
</dbReference>
<keyword evidence="13" id="KW-1185">Reference proteome</keyword>
<evidence type="ECO:0000256" key="5">
    <source>
        <dbReference type="ARBA" id="ARBA00022750"/>
    </source>
</evidence>
<evidence type="ECO:0000256" key="7">
    <source>
        <dbReference type="ARBA" id="ARBA00068871"/>
    </source>
</evidence>
<dbReference type="InterPro" id="IPR001461">
    <property type="entry name" value="Aspartic_peptidase_A1"/>
</dbReference>
<dbReference type="Proteomes" id="UP001454036">
    <property type="component" value="Unassembled WGS sequence"/>
</dbReference>
<dbReference type="FunFam" id="2.40.70.10:FF:000015">
    <property type="entry name" value="Aspartyl protease family protein"/>
    <property type="match status" value="1"/>
</dbReference>
<evidence type="ECO:0000256" key="9">
    <source>
        <dbReference type="PIRSR" id="PIRSR601461-1"/>
    </source>
</evidence>
<comment type="caution">
    <text evidence="12">The sequence shown here is derived from an EMBL/GenBank/DDBJ whole genome shotgun (WGS) entry which is preliminary data.</text>
</comment>
<dbReference type="InterPro" id="IPR032861">
    <property type="entry name" value="TAXi_N"/>
</dbReference>
<dbReference type="GO" id="GO:0006508">
    <property type="term" value="P:proteolysis"/>
    <property type="evidence" value="ECO:0007669"/>
    <property type="project" value="UniProtKB-KW"/>
</dbReference>
<gene>
    <name evidence="12" type="ORF">LIER_26097</name>
</gene>
<dbReference type="Pfam" id="PF14541">
    <property type="entry name" value="TAXi_C"/>
    <property type="match status" value="1"/>
</dbReference>
<feature type="signal peptide" evidence="10">
    <location>
        <begin position="1"/>
        <end position="23"/>
    </location>
</feature>
<dbReference type="PRINTS" id="PR00792">
    <property type="entry name" value="PEPSIN"/>
</dbReference>
<keyword evidence="5" id="KW-0064">Aspartyl protease</keyword>
<evidence type="ECO:0000256" key="8">
    <source>
        <dbReference type="ARBA" id="ARBA00077656"/>
    </source>
</evidence>
<dbReference type="InterPro" id="IPR032799">
    <property type="entry name" value="TAXi_C"/>
</dbReference>
<dbReference type="PANTHER" id="PTHR13683:SF227">
    <property type="entry name" value="EUKARYOTIC ASPARTYL PROTEASE FAMILY PROTEIN"/>
    <property type="match status" value="1"/>
</dbReference>
<protein>
    <recommendedName>
        <fullName evidence="7">Aspartic proteinase Asp1</fullName>
    </recommendedName>
    <alternativeName>
        <fullName evidence="8">Nucellin-like protein</fullName>
    </alternativeName>
</protein>
<evidence type="ECO:0000313" key="13">
    <source>
        <dbReference type="Proteomes" id="UP001454036"/>
    </source>
</evidence>
<accession>A0AAV3R8G7</accession>
<dbReference type="Pfam" id="PF14543">
    <property type="entry name" value="TAXi_N"/>
    <property type="match status" value="1"/>
</dbReference>
<feature type="chain" id="PRO_5043416422" description="Aspartic proteinase Asp1" evidence="10">
    <location>
        <begin position="24"/>
        <end position="405"/>
    </location>
</feature>
<comment type="similarity">
    <text evidence="1">Belongs to the peptidase A1 family.</text>
</comment>
<reference evidence="12 13" key="1">
    <citation type="submission" date="2024-01" db="EMBL/GenBank/DDBJ databases">
        <title>The complete chloroplast genome sequence of Lithospermum erythrorhizon: insights into the phylogenetic relationship among Boraginaceae species and the maternal lineages of purple gromwells.</title>
        <authorList>
            <person name="Okada T."/>
            <person name="Watanabe K."/>
        </authorList>
    </citation>
    <scope>NUCLEOTIDE SEQUENCE [LARGE SCALE GENOMIC DNA]</scope>
</reference>
<dbReference type="PROSITE" id="PS51767">
    <property type="entry name" value="PEPTIDASE_A1"/>
    <property type="match status" value="1"/>
</dbReference>
<evidence type="ECO:0000256" key="6">
    <source>
        <dbReference type="ARBA" id="ARBA00022801"/>
    </source>
</evidence>
<keyword evidence="2 12" id="KW-0645">Protease</keyword>
<feature type="active site" evidence="9">
    <location>
        <position position="266"/>
    </location>
</feature>
<dbReference type="EMBL" id="BAABME010008032">
    <property type="protein sequence ID" value="GAA0172238.1"/>
    <property type="molecule type" value="Genomic_DNA"/>
</dbReference>
<dbReference type="PANTHER" id="PTHR13683">
    <property type="entry name" value="ASPARTYL PROTEASES"/>
    <property type="match status" value="1"/>
</dbReference>
<evidence type="ECO:0000256" key="3">
    <source>
        <dbReference type="ARBA" id="ARBA00022729"/>
    </source>
</evidence>
<dbReference type="InterPro" id="IPR021109">
    <property type="entry name" value="Peptidase_aspartic_dom_sf"/>
</dbReference>
<evidence type="ECO:0000259" key="11">
    <source>
        <dbReference type="PROSITE" id="PS51767"/>
    </source>
</evidence>
<dbReference type="FunFam" id="2.40.70.10:FF:000027">
    <property type="entry name" value="Aspartic proteinase Asp1 isoform A"/>
    <property type="match status" value="1"/>
</dbReference>
<dbReference type="GO" id="GO:0004190">
    <property type="term" value="F:aspartic-type endopeptidase activity"/>
    <property type="evidence" value="ECO:0007669"/>
    <property type="project" value="UniProtKB-KW"/>
</dbReference>
<keyword evidence="3 10" id="KW-0732">Signal</keyword>
<evidence type="ECO:0000256" key="10">
    <source>
        <dbReference type="SAM" id="SignalP"/>
    </source>
</evidence>
<evidence type="ECO:0000256" key="1">
    <source>
        <dbReference type="ARBA" id="ARBA00007447"/>
    </source>
</evidence>
<feature type="active site" evidence="9">
    <location>
        <position position="68"/>
    </location>
</feature>
<sequence length="405" mass="44126">MQVIRRSLLLVLLVILCCCSSSAFWKPKHVKSASTVVFPVHGNVYPKGYYHVTLYIGQPPKPYFLDIDTGSDLTWLQCDAPCARCTPAPHSLYKPKKNVISCQDPLCTTLHSPVSNPCEGPQDQCDYEVAYADQGSSIGVLVKDVFPLKFTNGTGLSPRLAFGCGYNQEVPDSSHPYTDGVLGLGSGESSILGQLADLGLTRNIVGHCLSARGGGFLFVGDDLVPSGVAWAPLLDRSPKKPHSSGSADIFFGGKLTEIKDIPVVFDSGSTYSYFSTPAYNALLSLIKNDLKGKQLNDANNDRSLPVCWKGIKAFQSVREAMSFFKPIELSFPNAKNAKFQLQPEAYLIASKHGNVCLGILNGSEVGLEHINVIGDIFMLDKMVIYDYEKEQIGWFPANCDKLPKS</sequence>
<dbReference type="SUPFAM" id="SSF50630">
    <property type="entry name" value="Acid proteases"/>
    <property type="match status" value="1"/>
</dbReference>
<dbReference type="AlphaFoldDB" id="A0AAV3R8G7"/>
<feature type="domain" description="Peptidase A1" evidence="11">
    <location>
        <begin position="50"/>
        <end position="395"/>
    </location>
</feature>
<evidence type="ECO:0000256" key="4">
    <source>
        <dbReference type="ARBA" id="ARBA00022737"/>
    </source>
</evidence>
<keyword evidence="4" id="KW-0677">Repeat</keyword>
<organism evidence="12 13">
    <name type="scientific">Lithospermum erythrorhizon</name>
    <name type="common">Purple gromwell</name>
    <name type="synonym">Lithospermum officinale var. erythrorhizon</name>
    <dbReference type="NCBI Taxonomy" id="34254"/>
    <lineage>
        <taxon>Eukaryota</taxon>
        <taxon>Viridiplantae</taxon>
        <taxon>Streptophyta</taxon>
        <taxon>Embryophyta</taxon>
        <taxon>Tracheophyta</taxon>
        <taxon>Spermatophyta</taxon>
        <taxon>Magnoliopsida</taxon>
        <taxon>eudicotyledons</taxon>
        <taxon>Gunneridae</taxon>
        <taxon>Pentapetalae</taxon>
        <taxon>asterids</taxon>
        <taxon>lamiids</taxon>
        <taxon>Boraginales</taxon>
        <taxon>Boraginaceae</taxon>
        <taxon>Boraginoideae</taxon>
        <taxon>Lithospermeae</taxon>
        <taxon>Lithospermum</taxon>
    </lineage>
</organism>
<evidence type="ECO:0000256" key="2">
    <source>
        <dbReference type="ARBA" id="ARBA00022670"/>
    </source>
</evidence>
<evidence type="ECO:0000313" key="12">
    <source>
        <dbReference type="EMBL" id="GAA0172238.1"/>
    </source>
</evidence>
<keyword evidence="6" id="KW-0378">Hydrolase</keyword>